<feature type="domain" description="Photosynthesis system II assembly factor Ycf48/Hcf136-like" evidence="3">
    <location>
        <begin position="153"/>
        <end position="272"/>
    </location>
</feature>
<dbReference type="Gene3D" id="2.130.10.10">
    <property type="entry name" value="YVTN repeat-like/Quinoprotein amine dehydrogenase"/>
    <property type="match status" value="1"/>
</dbReference>
<dbReference type="PANTHER" id="PTHR47199">
    <property type="entry name" value="PHOTOSYSTEM II STABILITY/ASSEMBLY FACTOR HCF136, CHLOROPLASTIC"/>
    <property type="match status" value="1"/>
</dbReference>
<keyword evidence="5" id="KW-1185">Reference proteome</keyword>
<dbReference type="PANTHER" id="PTHR47199:SF2">
    <property type="entry name" value="PHOTOSYSTEM II STABILITY_ASSEMBLY FACTOR HCF136, CHLOROPLASTIC"/>
    <property type="match status" value="1"/>
</dbReference>
<organism evidence="4 5">
    <name type="scientific">Pseudaquabacterium terrae</name>
    <dbReference type="NCBI Taxonomy" id="2732868"/>
    <lineage>
        <taxon>Bacteria</taxon>
        <taxon>Pseudomonadati</taxon>
        <taxon>Pseudomonadota</taxon>
        <taxon>Betaproteobacteria</taxon>
        <taxon>Burkholderiales</taxon>
        <taxon>Sphaerotilaceae</taxon>
        <taxon>Pseudaquabacterium</taxon>
    </lineage>
</organism>
<dbReference type="RefSeq" id="WP_173122335.1">
    <property type="nucleotide sequence ID" value="NZ_JABRWJ010000003.1"/>
</dbReference>
<dbReference type="Proteomes" id="UP000737171">
    <property type="component" value="Unassembled WGS sequence"/>
</dbReference>
<protein>
    <submittedName>
        <fullName evidence="4">Glycosyl hydrolase</fullName>
    </submittedName>
</protein>
<evidence type="ECO:0000313" key="4">
    <source>
        <dbReference type="EMBL" id="NRF67202.1"/>
    </source>
</evidence>
<keyword evidence="4" id="KW-0378">Hydrolase</keyword>
<dbReference type="SUPFAM" id="SSF110296">
    <property type="entry name" value="Oligoxyloglucan reducing end-specific cellobiohydrolase"/>
    <property type="match status" value="1"/>
</dbReference>
<evidence type="ECO:0000256" key="2">
    <source>
        <dbReference type="ARBA" id="ARBA00023276"/>
    </source>
</evidence>
<dbReference type="GO" id="GO:0016787">
    <property type="term" value="F:hydrolase activity"/>
    <property type="evidence" value="ECO:0007669"/>
    <property type="project" value="UniProtKB-KW"/>
</dbReference>
<reference evidence="4 5" key="1">
    <citation type="submission" date="2020-05" db="EMBL/GenBank/DDBJ databases">
        <title>Aquincola sp. isolate from soil.</title>
        <authorList>
            <person name="Han J."/>
            <person name="Kim D.-U."/>
        </authorList>
    </citation>
    <scope>NUCLEOTIDE SEQUENCE [LARGE SCALE GENOMIC DNA]</scope>
    <source>
        <strain evidence="4 5">S2</strain>
    </source>
</reference>
<keyword evidence="2" id="KW-0604">Photosystem II</keyword>
<accession>A0ABX2EEY8</accession>
<keyword evidence="1" id="KW-0602">Photosynthesis</keyword>
<sequence>MKRRHFLGLPAAFAGAAAFGNPGRDVLDTPAQRSPLAERGLINGLARAGERLVAVGQRGHVLFSDDGGRHWQQAEVPASSDLIAVHFPTPRQGYACGHDGLVLGSSDSGRTWRRLLDGRQAGALMLAHYQRLADPRLDAAAKEAARFAAQGAENPWLDCWFADDETGFVVGAFGQILRTADGGASWQPWLHAADNPKGLHLYAVRGIGADVWIAGEQGLLLKLDRDAGRFKAIELPYKGTLFGVIGNPRGVLVHGLRGTVLRSTDGGRSWAAVPTGLQIGLPAATLDAQNRFVLVSQAGHVLASRDDGASFVPIAVERPLPAAAVAAAPGALVLAGPRGVRAITLP</sequence>
<evidence type="ECO:0000256" key="1">
    <source>
        <dbReference type="ARBA" id="ARBA00022531"/>
    </source>
</evidence>
<evidence type="ECO:0000259" key="3">
    <source>
        <dbReference type="Pfam" id="PF14870"/>
    </source>
</evidence>
<gene>
    <name evidence="4" type="ORF">HLB44_09425</name>
</gene>
<dbReference type="InterPro" id="IPR028203">
    <property type="entry name" value="PSII_CF48-like_dom"/>
</dbReference>
<name>A0ABX2EEY8_9BURK</name>
<proteinExistence type="predicted"/>
<dbReference type="Pfam" id="PF14870">
    <property type="entry name" value="PSII_BNR"/>
    <property type="match status" value="1"/>
</dbReference>
<dbReference type="InterPro" id="IPR015943">
    <property type="entry name" value="WD40/YVTN_repeat-like_dom_sf"/>
</dbReference>
<comment type="caution">
    <text evidence="4">The sequence shown here is derived from an EMBL/GenBank/DDBJ whole genome shotgun (WGS) entry which is preliminary data.</text>
</comment>
<evidence type="ECO:0000313" key="5">
    <source>
        <dbReference type="Proteomes" id="UP000737171"/>
    </source>
</evidence>
<dbReference type="EMBL" id="JABRWJ010000003">
    <property type="protein sequence ID" value="NRF67202.1"/>
    <property type="molecule type" value="Genomic_DNA"/>
</dbReference>